<gene>
    <name evidence="1" type="ORF">SAMN05421504_11666</name>
</gene>
<proteinExistence type="predicted"/>
<dbReference type="EMBL" id="FNON01000016">
    <property type="protein sequence ID" value="SDZ42940.1"/>
    <property type="molecule type" value="Genomic_DNA"/>
</dbReference>
<organism evidence="1 2">
    <name type="scientific">Amycolatopsis xylanica</name>
    <dbReference type="NCBI Taxonomy" id="589385"/>
    <lineage>
        <taxon>Bacteria</taxon>
        <taxon>Bacillati</taxon>
        <taxon>Actinomycetota</taxon>
        <taxon>Actinomycetes</taxon>
        <taxon>Pseudonocardiales</taxon>
        <taxon>Pseudonocardiaceae</taxon>
        <taxon>Amycolatopsis</taxon>
    </lineage>
</organism>
<evidence type="ECO:0000313" key="2">
    <source>
        <dbReference type="Proteomes" id="UP000199515"/>
    </source>
</evidence>
<dbReference type="OrthoDB" id="9815928at2"/>
<protein>
    <recommendedName>
        <fullName evidence="3">NlpC/P60 family protein</fullName>
    </recommendedName>
</protein>
<dbReference type="Gene3D" id="3.90.1720.10">
    <property type="entry name" value="endopeptidase domain like (from Nostoc punctiforme)"/>
    <property type="match status" value="1"/>
</dbReference>
<name>A0A1H3SYS8_9PSEU</name>
<reference evidence="1 2" key="1">
    <citation type="submission" date="2016-10" db="EMBL/GenBank/DDBJ databases">
        <authorList>
            <person name="de Groot N.N."/>
        </authorList>
    </citation>
    <scope>NUCLEOTIDE SEQUENCE [LARGE SCALE GENOMIC DNA]</scope>
    <source>
        <strain evidence="1 2">CPCC 202699</strain>
    </source>
</reference>
<accession>A0A1H3SYS8</accession>
<dbReference type="Proteomes" id="UP000199515">
    <property type="component" value="Unassembled WGS sequence"/>
</dbReference>
<sequence length="146" mass="16344">MVTTAPDKSLLRLGRQTTRDEIIARAASWLRPSVPYSRDAFHENEHGAYRADCAGYISMAWGIPGGLDTAGLSKAGYEIAKAELAPGDALLRQDGTILFGAWANRRRTRFWGYEQVDGQGTVLHLVDYTHGRKALAYKPFRYIRTR</sequence>
<dbReference type="STRING" id="589385.SAMN05421504_11666"/>
<evidence type="ECO:0008006" key="3">
    <source>
        <dbReference type="Google" id="ProtNLM"/>
    </source>
</evidence>
<dbReference type="RefSeq" id="WP_091299982.1">
    <property type="nucleotide sequence ID" value="NZ_FNON01000016.1"/>
</dbReference>
<dbReference type="AlphaFoldDB" id="A0A1H3SYS8"/>
<keyword evidence="2" id="KW-1185">Reference proteome</keyword>
<evidence type="ECO:0000313" key="1">
    <source>
        <dbReference type="EMBL" id="SDZ42940.1"/>
    </source>
</evidence>